<keyword evidence="12 18" id="KW-0548">Nucleotidyltransferase</keyword>
<accession>A0A6I4HYI0</accession>
<keyword evidence="16" id="KW-0594">Phospholipid biosynthesis</keyword>
<evidence type="ECO:0000256" key="15">
    <source>
        <dbReference type="ARBA" id="ARBA00023136"/>
    </source>
</evidence>
<evidence type="ECO:0000256" key="3">
    <source>
        <dbReference type="ARBA" id="ARBA00005119"/>
    </source>
</evidence>
<dbReference type="PANTHER" id="PTHR46382">
    <property type="entry name" value="PHOSPHATIDATE CYTIDYLYLTRANSFERASE"/>
    <property type="match status" value="1"/>
</dbReference>
<dbReference type="AlphaFoldDB" id="A0A6I4HYI0"/>
<dbReference type="GO" id="GO:0004605">
    <property type="term" value="F:phosphatidate cytidylyltransferase activity"/>
    <property type="evidence" value="ECO:0007669"/>
    <property type="project" value="UniProtKB-EC"/>
</dbReference>
<dbReference type="KEGG" id="mgik:GO620_015320"/>
<dbReference type="EC" id="2.7.7.41" evidence="6 18"/>
<gene>
    <name evidence="19" type="ORF">GO620_015320</name>
</gene>
<evidence type="ECO:0000256" key="14">
    <source>
        <dbReference type="ARBA" id="ARBA00023098"/>
    </source>
</evidence>
<dbReference type="Proteomes" id="UP000429232">
    <property type="component" value="Chromosome"/>
</dbReference>
<keyword evidence="13" id="KW-1133">Transmembrane helix</keyword>
<comment type="catalytic activity">
    <reaction evidence="1 18">
        <text>a 1,2-diacyl-sn-glycero-3-phosphate + CTP + H(+) = a CDP-1,2-diacyl-sn-glycerol + diphosphate</text>
        <dbReference type="Rhea" id="RHEA:16229"/>
        <dbReference type="ChEBI" id="CHEBI:15378"/>
        <dbReference type="ChEBI" id="CHEBI:33019"/>
        <dbReference type="ChEBI" id="CHEBI:37563"/>
        <dbReference type="ChEBI" id="CHEBI:58332"/>
        <dbReference type="ChEBI" id="CHEBI:58608"/>
        <dbReference type="EC" id="2.7.7.41"/>
    </reaction>
</comment>
<comment type="pathway">
    <text evidence="4">Lipid metabolism.</text>
</comment>
<evidence type="ECO:0000313" key="19">
    <source>
        <dbReference type="EMBL" id="QQL49524.1"/>
    </source>
</evidence>
<keyword evidence="15" id="KW-0472">Membrane</keyword>
<evidence type="ECO:0000256" key="10">
    <source>
        <dbReference type="ARBA" id="ARBA00022679"/>
    </source>
</evidence>
<evidence type="ECO:0000256" key="1">
    <source>
        <dbReference type="ARBA" id="ARBA00001698"/>
    </source>
</evidence>
<comment type="subcellular location">
    <subcellularLocation>
        <location evidence="2">Cell membrane</location>
        <topology evidence="2">Multi-pass membrane protein</topology>
    </subcellularLocation>
</comment>
<evidence type="ECO:0000256" key="7">
    <source>
        <dbReference type="ARBA" id="ARBA00019373"/>
    </source>
</evidence>
<organism evidence="19 20">
    <name type="scientific">Mucilaginibacter ginkgonis</name>
    <dbReference type="NCBI Taxonomy" id="2682091"/>
    <lineage>
        <taxon>Bacteria</taxon>
        <taxon>Pseudomonadati</taxon>
        <taxon>Bacteroidota</taxon>
        <taxon>Sphingobacteriia</taxon>
        <taxon>Sphingobacteriales</taxon>
        <taxon>Sphingobacteriaceae</taxon>
        <taxon>Mucilaginibacter</taxon>
    </lineage>
</organism>
<keyword evidence="17" id="KW-1208">Phospholipid metabolism</keyword>
<evidence type="ECO:0000256" key="6">
    <source>
        <dbReference type="ARBA" id="ARBA00012487"/>
    </source>
</evidence>
<evidence type="ECO:0000313" key="20">
    <source>
        <dbReference type="Proteomes" id="UP000429232"/>
    </source>
</evidence>
<keyword evidence="9" id="KW-0444">Lipid biosynthesis</keyword>
<evidence type="ECO:0000256" key="9">
    <source>
        <dbReference type="ARBA" id="ARBA00022516"/>
    </source>
</evidence>
<dbReference type="PANTHER" id="PTHR46382:SF1">
    <property type="entry name" value="PHOSPHATIDATE CYTIDYLYLTRANSFERASE"/>
    <property type="match status" value="1"/>
</dbReference>
<evidence type="ECO:0000256" key="13">
    <source>
        <dbReference type="ARBA" id="ARBA00022989"/>
    </source>
</evidence>
<evidence type="ECO:0000256" key="4">
    <source>
        <dbReference type="ARBA" id="ARBA00005189"/>
    </source>
</evidence>
<evidence type="ECO:0000256" key="11">
    <source>
        <dbReference type="ARBA" id="ARBA00022692"/>
    </source>
</evidence>
<dbReference type="Pfam" id="PF01148">
    <property type="entry name" value="CTP_transf_1"/>
    <property type="match status" value="1"/>
</dbReference>
<dbReference type="UniPathway" id="UPA00557">
    <property type="reaction ID" value="UER00614"/>
</dbReference>
<evidence type="ECO:0000256" key="18">
    <source>
        <dbReference type="RuleBase" id="RU003938"/>
    </source>
</evidence>
<protein>
    <recommendedName>
        <fullName evidence="7 18">Phosphatidate cytidylyltransferase</fullName>
        <ecNumber evidence="6 18">2.7.7.41</ecNumber>
    </recommendedName>
</protein>
<reference evidence="19 20" key="1">
    <citation type="submission" date="2020-12" db="EMBL/GenBank/DDBJ databases">
        <title>HMF7856_wgs.fasta genome submission.</title>
        <authorList>
            <person name="Kang H."/>
            <person name="Kim H."/>
            <person name="Joh K."/>
        </authorList>
    </citation>
    <scope>NUCLEOTIDE SEQUENCE [LARGE SCALE GENOMIC DNA]</scope>
    <source>
        <strain evidence="19 20">HMF7856</strain>
    </source>
</reference>
<keyword evidence="11 18" id="KW-0812">Transmembrane</keyword>
<dbReference type="EMBL" id="CP066775">
    <property type="protein sequence ID" value="QQL49524.1"/>
    <property type="molecule type" value="Genomic_DNA"/>
</dbReference>
<evidence type="ECO:0000256" key="12">
    <source>
        <dbReference type="ARBA" id="ARBA00022695"/>
    </source>
</evidence>
<dbReference type="RefSeq" id="WP_157524636.1">
    <property type="nucleotide sequence ID" value="NZ_CP066775.1"/>
</dbReference>
<keyword evidence="10 18" id="KW-0808">Transferase</keyword>
<sequence>MRTRAITGVLFVLVMIASVLAGAPTFGFFYLMLSLLCLKEFNKLSKQAGNKPNEVLGYVNCVVIYAAFALLNYKASLPNPGDFTFQVNKFFFILPVTLGGIFVAELFKTNDKPFANIGFTFLGIIFATLPWSFFHALAYAGNGFNNHIPMAFLIMLWSNDTGAYLSGRWLGRTKLFERHSPKKTWEGFFGGVLIAAIAGYVLSIFFTELTWNVWVSMAVIIGCVGTLGDLVESMFKRSLNIKDSGGILPGHGGLLDRFDGLLLAAPVVYSYLYFISNS</sequence>
<evidence type="ECO:0000256" key="2">
    <source>
        <dbReference type="ARBA" id="ARBA00004651"/>
    </source>
</evidence>
<proteinExistence type="inferred from homology"/>
<comment type="similarity">
    <text evidence="5 18">Belongs to the CDS family.</text>
</comment>
<evidence type="ECO:0000256" key="5">
    <source>
        <dbReference type="ARBA" id="ARBA00010185"/>
    </source>
</evidence>
<keyword evidence="8" id="KW-1003">Cell membrane</keyword>
<evidence type="ECO:0000256" key="8">
    <source>
        <dbReference type="ARBA" id="ARBA00022475"/>
    </source>
</evidence>
<comment type="pathway">
    <text evidence="3 18">Phospholipid metabolism; CDP-diacylglycerol biosynthesis; CDP-diacylglycerol from sn-glycerol 3-phosphate: step 3/3.</text>
</comment>
<dbReference type="PROSITE" id="PS01315">
    <property type="entry name" value="CDS"/>
    <property type="match status" value="1"/>
</dbReference>
<evidence type="ECO:0000256" key="16">
    <source>
        <dbReference type="ARBA" id="ARBA00023209"/>
    </source>
</evidence>
<dbReference type="InterPro" id="IPR000374">
    <property type="entry name" value="PC_trans"/>
</dbReference>
<dbReference type="GO" id="GO:0005886">
    <property type="term" value="C:plasma membrane"/>
    <property type="evidence" value="ECO:0007669"/>
    <property type="project" value="UniProtKB-SubCell"/>
</dbReference>
<evidence type="ECO:0000256" key="17">
    <source>
        <dbReference type="ARBA" id="ARBA00023264"/>
    </source>
</evidence>
<keyword evidence="20" id="KW-1185">Reference proteome</keyword>
<name>A0A6I4HYI0_9SPHI</name>
<dbReference type="GO" id="GO:0016024">
    <property type="term" value="P:CDP-diacylglycerol biosynthetic process"/>
    <property type="evidence" value="ECO:0007669"/>
    <property type="project" value="UniProtKB-UniPathway"/>
</dbReference>
<keyword evidence="14" id="KW-0443">Lipid metabolism</keyword>